<dbReference type="CDD" id="cd04187">
    <property type="entry name" value="DPM1_like_bac"/>
    <property type="match status" value="1"/>
</dbReference>
<evidence type="ECO:0000313" key="11">
    <source>
        <dbReference type="EMBL" id="AFC87135.1"/>
    </source>
</evidence>
<dbReference type="Pfam" id="PF00535">
    <property type="entry name" value="Glycos_transf_2"/>
    <property type="match status" value="1"/>
</dbReference>
<dbReference type="InterPro" id="IPR001173">
    <property type="entry name" value="Glyco_trans_2-like"/>
</dbReference>
<dbReference type="InterPro" id="IPR050256">
    <property type="entry name" value="Glycosyltransferase_2"/>
</dbReference>
<evidence type="ECO:0000256" key="8">
    <source>
        <dbReference type="ARBA" id="ARBA00038152"/>
    </source>
</evidence>
<dbReference type="STRING" id="767434.Fraau_2799"/>
<comment type="similarity">
    <text evidence="8">Belongs to the glycosyltransferase 2 family. GtrB subfamily.</text>
</comment>
<reference evidence="11" key="1">
    <citation type="submission" date="2012-02" db="EMBL/GenBank/DDBJ databases">
        <title>The complete genome of Frateuria aurantia DSM 6220.</title>
        <authorList>
            <consortium name="US DOE Joint Genome Institute (JGI-PGF)"/>
            <person name="Lucas S."/>
            <person name="Copeland A."/>
            <person name="Lapidus A."/>
            <person name="Glavina del Rio T."/>
            <person name="Dalin E."/>
            <person name="Tice H."/>
            <person name="Bruce D."/>
            <person name="Goodwin L."/>
            <person name="Pitluck S."/>
            <person name="Peters L."/>
            <person name="Ovchinnikova G."/>
            <person name="Teshima H."/>
            <person name="Kyrpides N."/>
            <person name="Mavromatis K."/>
            <person name="Ivanova N."/>
            <person name="Brettin T."/>
            <person name="Detter J.C."/>
            <person name="Han C."/>
            <person name="Larimer F."/>
            <person name="Land M."/>
            <person name="Hauser L."/>
            <person name="Markowitz V."/>
            <person name="Cheng J.-F."/>
            <person name="Hugenholtz P."/>
            <person name="Woyke T."/>
            <person name="Wu D."/>
            <person name="Brambilla E."/>
            <person name="Klenk H.-P."/>
            <person name="Eisen J.A."/>
        </authorList>
    </citation>
    <scope>NUCLEOTIDE SEQUENCE</scope>
    <source>
        <strain evidence="11">DSM 6220</strain>
    </source>
</reference>
<dbReference type="Proteomes" id="UP000005234">
    <property type="component" value="Chromosome"/>
</dbReference>
<evidence type="ECO:0000313" key="12">
    <source>
        <dbReference type="Proteomes" id="UP000005234"/>
    </source>
</evidence>
<dbReference type="GO" id="GO:0016757">
    <property type="term" value="F:glycosyltransferase activity"/>
    <property type="evidence" value="ECO:0007669"/>
    <property type="project" value="UniProtKB-KW"/>
</dbReference>
<dbReference type="OrthoDB" id="9811884at2"/>
<comment type="subcellular location">
    <subcellularLocation>
        <location evidence="1">Cell membrane</location>
        <topology evidence="1">Multi-pass membrane protein</topology>
    </subcellularLocation>
</comment>
<sequence length="325" mass="36104">MLTIVAPLYNESAVLDSFCQRLLPVLDQLQEQTRVLFVDDGSQDGSWQLVMRLAASDSRIGGLRLSRNFGKEAALTAGLDHVRQGAAIVIDTDLQDPPELIPQLVEQWAQGYDVVYATRRNRLGETWLKKTTALGFYRVMARLSDLAVPQNTGDFRLLSRRSLDALQQLRERQRYMKGLFSWIGFRQTAVQFDRDPRIGGRSKWNYWRLLKLAVEGITSFSTAPLQLATWVGLGSAALAFVYGSWVLGRALLFGDVVRGYPSLMVVILFLGGVQLLALGVIGEYLGRNYAETKQRPLYFVDASIGVPVPSAADPVMSATDTPSQS</sequence>
<evidence type="ECO:0000256" key="7">
    <source>
        <dbReference type="ARBA" id="ARBA00023136"/>
    </source>
</evidence>
<keyword evidence="5 9" id="KW-0812">Transmembrane</keyword>
<evidence type="ECO:0000256" key="4">
    <source>
        <dbReference type="ARBA" id="ARBA00022679"/>
    </source>
</evidence>
<dbReference type="EMBL" id="CP003350">
    <property type="protein sequence ID" value="AFC87135.1"/>
    <property type="molecule type" value="Genomic_DNA"/>
</dbReference>
<keyword evidence="2" id="KW-1003">Cell membrane</keyword>
<dbReference type="PANTHER" id="PTHR48090:SF1">
    <property type="entry name" value="PROPHAGE BACTOPRENOL GLUCOSYL TRANSFERASE HOMOLOG"/>
    <property type="match status" value="1"/>
</dbReference>
<dbReference type="eggNOG" id="COG0463">
    <property type="taxonomic scope" value="Bacteria"/>
</dbReference>
<evidence type="ECO:0000256" key="5">
    <source>
        <dbReference type="ARBA" id="ARBA00022692"/>
    </source>
</evidence>
<dbReference type="KEGG" id="fau:Fraau_2799"/>
<keyword evidence="4 11" id="KW-0808">Transferase</keyword>
<dbReference type="Gene3D" id="3.90.550.10">
    <property type="entry name" value="Spore Coat Polysaccharide Biosynthesis Protein SpsA, Chain A"/>
    <property type="match status" value="1"/>
</dbReference>
<feature type="transmembrane region" description="Helical" evidence="9">
    <location>
        <begin position="260"/>
        <end position="285"/>
    </location>
</feature>
<keyword evidence="6 9" id="KW-1133">Transmembrane helix</keyword>
<dbReference type="FunFam" id="3.90.550.10:FF:000079">
    <property type="entry name" value="Probable glycosyl transferase"/>
    <property type="match status" value="1"/>
</dbReference>
<protein>
    <submittedName>
        <fullName evidence="11">Glycosyl transferase</fullName>
    </submittedName>
</protein>
<dbReference type="PANTHER" id="PTHR48090">
    <property type="entry name" value="UNDECAPRENYL-PHOSPHATE 4-DEOXY-4-FORMAMIDO-L-ARABINOSE TRANSFERASE-RELATED"/>
    <property type="match status" value="1"/>
</dbReference>
<evidence type="ECO:0000256" key="9">
    <source>
        <dbReference type="SAM" id="Phobius"/>
    </source>
</evidence>
<dbReference type="SUPFAM" id="SSF53448">
    <property type="entry name" value="Nucleotide-diphospho-sugar transferases"/>
    <property type="match status" value="1"/>
</dbReference>
<dbReference type="GO" id="GO:0005886">
    <property type="term" value="C:plasma membrane"/>
    <property type="evidence" value="ECO:0007669"/>
    <property type="project" value="UniProtKB-SubCell"/>
</dbReference>
<accession>H8L097</accession>
<keyword evidence="3" id="KW-0328">Glycosyltransferase</keyword>
<dbReference type="HOGENOM" id="CLU_033536_0_1_6"/>
<evidence type="ECO:0000256" key="2">
    <source>
        <dbReference type="ARBA" id="ARBA00022475"/>
    </source>
</evidence>
<feature type="transmembrane region" description="Helical" evidence="9">
    <location>
        <begin position="227"/>
        <end position="248"/>
    </location>
</feature>
<gene>
    <name evidence="11" type="ordered locus">Fraau_2799</name>
</gene>
<evidence type="ECO:0000256" key="3">
    <source>
        <dbReference type="ARBA" id="ARBA00022676"/>
    </source>
</evidence>
<dbReference type="RefSeq" id="WP_014404138.1">
    <property type="nucleotide sequence ID" value="NC_017033.1"/>
</dbReference>
<evidence type="ECO:0000259" key="10">
    <source>
        <dbReference type="Pfam" id="PF00535"/>
    </source>
</evidence>
<feature type="domain" description="Glycosyltransferase 2-like" evidence="10">
    <location>
        <begin position="3"/>
        <end position="165"/>
    </location>
</feature>
<dbReference type="AlphaFoldDB" id="H8L097"/>
<dbReference type="InterPro" id="IPR029044">
    <property type="entry name" value="Nucleotide-diphossugar_trans"/>
</dbReference>
<keyword evidence="7 9" id="KW-0472">Membrane</keyword>
<keyword evidence="12" id="KW-1185">Reference proteome</keyword>
<evidence type="ECO:0000256" key="1">
    <source>
        <dbReference type="ARBA" id="ARBA00004651"/>
    </source>
</evidence>
<name>H8L097_FRAAD</name>
<evidence type="ECO:0000256" key="6">
    <source>
        <dbReference type="ARBA" id="ARBA00022989"/>
    </source>
</evidence>
<proteinExistence type="inferred from homology"/>
<organism evidence="11 12">
    <name type="scientific">Frateuria aurantia (strain ATCC 33424 / DSM 6220 / KCTC 2777 / LMG 1558 / NBRC 3245 / NCIMB 13370)</name>
    <name type="common">Acetobacter aurantius</name>
    <dbReference type="NCBI Taxonomy" id="767434"/>
    <lineage>
        <taxon>Bacteria</taxon>
        <taxon>Pseudomonadati</taxon>
        <taxon>Pseudomonadota</taxon>
        <taxon>Gammaproteobacteria</taxon>
        <taxon>Lysobacterales</taxon>
        <taxon>Rhodanobacteraceae</taxon>
        <taxon>Frateuria</taxon>
    </lineage>
</organism>